<organism evidence="2 3">
    <name type="scientific">Pseudolactococcus chungangensis</name>
    <dbReference type="NCBI Taxonomy" id="451457"/>
    <lineage>
        <taxon>Bacteria</taxon>
        <taxon>Bacillati</taxon>
        <taxon>Bacillota</taxon>
        <taxon>Bacilli</taxon>
        <taxon>Lactobacillales</taxon>
        <taxon>Streptococcaceae</taxon>
        <taxon>Pseudolactococcus</taxon>
    </lineage>
</organism>
<name>A0A847J0X9_9LACT</name>
<dbReference type="EMBL" id="JAAYVO010000041">
    <property type="protein sequence ID" value="NLH35009.1"/>
    <property type="molecule type" value="Genomic_DNA"/>
</dbReference>
<keyword evidence="1" id="KW-1133">Transmembrane helix</keyword>
<dbReference type="Proteomes" id="UP000559962">
    <property type="component" value="Unassembled WGS sequence"/>
</dbReference>
<keyword evidence="1" id="KW-0812">Transmembrane</keyword>
<feature type="transmembrane region" description="Helical" evidence="1">
    <location>
        <begin position="77"/>
        <end position="99"/>
    </location>
</feature>
<evidence type="ECO:0000313" key="3">
    <source>
        <dbReference type="Proteomes" id="UP000559962"/>
    </source>
</evidence>
<dbReference type="RefSeq" id="WP_273099207.1">
    <property type="nucleotide sequence ID" value="NZ_CAUQCH010000011.1"/>
</dbReference>
<evidence type="ECO:0000313" key="2">
    <source>
        <dbReference type="EMBL" id="NLH35009.1"/>
    </source>
</evidence>
<proteinExistence type="predicted"/>
<gene>
    <name evidence="2" type="ORF">GX453_03115</name>
</gene>
<protein>
    <submittedName>
        <fullName evidence="2">Uncharacterized protein</fullName>
    </submittedName>
</protein>
<reference evidence="2 3" key="1">
    <citation type="journal article" date="2020" name="Biotechnol. Biofuels">
        <title>New insights from the biogas microbiome by comprehensive genome-resolved metagenomics of nearly 1600 species originating from multiple anaerobic digesters.</title>
        <authorList>
            <person name="Campanaro S."/>
            <person name="Treu L."/>
            <person name="Rodriguez-R L.M."/>
            <person name="Kovalovszki A."/>
            <person name="Ziels R.M."/>
            <person name="Maus I."/>
            <person name="Zhu X."/>
            <person name="Kougias P.G."/>
            <person name="Basile A."/>
            <person name="Luo G."/>
            <person name="Schluter A."/>
            <person name="Konstantinidis K.T."/>
            <person name="Angelidaki I."/>
        </authorList>
    </citation>
    <scope>NUCLEOTIDE SEQUENCE [LARGE SCALE GENOMIC DNA]</scope>
    <source>
        <strain evidence="2">AS27yjCOA_61</strain>
    </source>
</reference>
<comment type="caution">
    <text evidence="2">The sequence shown here is derived from an EMBL/GenBank/DDBJ whole genome shotgun (WGS) entry which is preliminary data.</text>
</comment>
<evidence type="ECO:0000256" key="1">
    <source>
        <dbReference type="SAM" id="Phobius"/>
    </source>
</evidence>
<sequence>MEKIKDLDYLDLLITQLKTLEELVYARNERLRLFHEKIQGIRAIIAGVMATIFPLVIWFYLLVSEHRLLSWETASEVGIVLSSLLVLNAFLFIATYLFLQQVGKRPLVYRFSKPFEKHELVSLHTDLEKIDEVVSKLISQDIFQASRVPDAYLTFGYLAMLENYLKNDTVRSLKEALDLMIADLGNQKNGSEMASSQTLIRKEIDYLSHKKQHRLEDEEVFYCVN</sequence>
<accession>A0A847J0X9</accession>
<dbReference type="AlphaFoldDB" id="A0A847J0X9"/>
<keyword evidence="1" id="KW-0472">Membrane</keyword>
<feature type="transmembrane region" description="Helical" evidence="1">
    <location>
        <begin position="40"/>
        <end position="61"/>
    </location>
</feature>